<evidence type="ECO:0000256" key="1">
    <source>
        <dbReference type="ARBA" id="ARBA00004651"/>
    </source>
</evidence>
<keyword evidence="8" id="KW-1185">Reference proteome</keyword>
<feature type="transmembrane region" description="Helical" evidence="6">
    <location>
        <begin position="315"/>
        <end position="331"/>
    </location>
</feature>
<comment type="subcellular location">
    <subcellularLocation>
        <location evidence="1">Cell membrane</location>
        <topology evidence="1">Multi-pass membrane protein</topology>
    </subcellularLocation>
</comment>
<dbReference type="Proteomes" id="UP000316238">
    <property type="component" value="Unassembled WGS sequence"/>
</dbReference>
<dbReference type="Pfam" id="PF03739">
    <property type="entry name" value="LptF_LptG"/>
    <property type="match status" value="1"/>
</dbReference>
<dbReference type="PANTHER" id="PTHR33529">
    <property type="entry name" value="SLR0882 PROTEIN-RELATED"/>
    <property type="match status" value="1"/>
</dbReference>
<feature type="transmembrane region" description="Helical" evidence="6">
    <location>
        <begin position="58"/>
        <end position="83"/>
    </location>
</feature>
<dbReference type="GO" id="GO:0043190">
    <property type="term" value="C:ATP-binding cassette (ABC) transporter complex"/>
    <property type="evidence" value="ECO:0007669"/>
    <property type="project" value="TreeGrafter"/>
</dbReference>
<keyword evidence="2" id="KW-1003">Cell membrane</keyword>
<feature type="transmembrane region" description="Helical" evidence="6">
    <location>
        <begin position="109"/>
        <end position="129"/>
    </location>
</feature>
<evidence type="ECO:0000313" key="7">
    <source>
        <dbReference type="EMBL" id="TAA74751.1"/>
    </source>
</evidence>
<feature type="transmembrane region" description="Helical" evidence="6">
    <location>
        <begin position="289"/>
        <end position="309"/>
    </location>
</feature>
<reference evidence="7" key="1">
    <citation type="submission" date="2017-07" db="EMBL/GenBank/DDBJ databases">
        <title>The cable genome - Insights into the physiology and evolution of filamentous bacteria capable of sulfide oxidation via long distance electron transfer.</title>
        <authorList>
            <person name="Thorup C."/>
            <person name="Bjerg J.T."/>
            <person name="Schreiber L."/>
            <person name="Nielsen L.P."/>
            <person name="Kjeldsen K.U."/>
            <person name="Boesen T."/>
            <person name="Boggild A."/>
            <person name="Meysman F."/>
            <person name="Geelhoed J."/>
            <person name="Schramm A."/>
        </authorList>
    </citation>
    <scope>NUCLEOTIDE SEQUENCE [LARGE SCALE GENOMIC DNA]</scope>
    <source>
        <strain evidence="7">GS</strain>
    </source>
</reference>
<evidence type="ECO:0000256" key="5">
    <source>
        <dbReference type="ARBA" id="ARBA00023136"/>
    </source>
</evidence>
<dbReference type="GO" id="GO:0015920">
    <property type="term" value="P:lipopolysaccharide transport"/>
    <property type="evidence" value="ECO:0007669"/>
    <property type="project" value="TreeGrafter"/>
</dbReference>
<dbReference type="SUPFAM" id="SSF57884">
    <property type="entry name" value="Ada DNA repair protein, N-terminal domain (N-Ada 10)"/>
    <property type="match status" value="1"/>
</dbReference>
<comment type="caution">
    <text evidence="7">The sequence shown here is derived from an EMBL/GenBank/DDBJ whole genome shotgun (WGS) entry which is preliminary data.</text>
</comment>
<evidence type="ECO:0000313" key="8">
    <source>
        <dbReference type="Proteomes" id="UP000316238"/>
    </source>
</evidence>
<feature type="transmembrane region" description="Helical" evidence="6">
    <location>
        <begin position="20"/>
        <end position="46"/>
    </location>
</feature>
<evidence type="ECO:0000256" key="2">
    <source>
        <dbReference type="ARBA" id="ARBA00022475"/>
    </source>
</evidence>
<keyword evidence="4 6" id="KW-1133">Transmembrane helix</keyword>
<dbReference type="PANTHER" id="PTHR33529:SF6">
    <property type="entry name" value="YJGP_YJGQ FAMILY PERMEASE"/>
    <property type="match status" value="1"/>
</dbReference>
<keyword evidence="5 6" id="KW-0472">Membrane</keyword>
<evidence type="ECO:0000256" key="4">
    <source>
        <dbReference type="ARBA" id="ARBA00022989"/>
    </source>
</evidence>
<dbReference type="InterPro" id="IPR005495">
    <property type="entry name" value="LptG/LptF_permease"/>
</dbReference>
<dbReference type="AlphaFoldDB" id="A0A521G1L0"/>
<organism evidence="7 8">
    <name type="scientific">Candidatus Electronema aureum</name>
    <dbReference type="NCBI Taxonomy" id="2005002"/>
    <lineage>
        <taxon>Bacteria</taxon>
        <taxon>Pseudomonadati</taxon>
        <taxon>Thermodesulfobacteriota</taxon>
        <taxon>Desulfobulbia</taxon>
        <taxon>Desulfobulbales</taxon>
        <taxon>Desulfobulbaceae</taxon>
        <taxon>Candidatus Electronema</taxon>
    </lineage>
</organism>
<name>A0A521G1L0_9BACT</name>
<dbReference type="EMBL" id="NQJD01000018">
    <property type="protein sequence ID" value="TAA74751.1"/>
    <property type="molecule type" value="Genomic_DNA"/>
</dbReference>
<proteinExistence type="predicted"/>
<keyword evidence="3 6" id="KW-0812">Transmembrane</keyword>
<dbReference type="InterPro" id="IPR035451">
    <property type="entry name" value="Ada-like_dom_sf"/>
</dbReference>
<gene>
    <name evidence="7" type="ORF">CDV28_11825</name>
</gene>
<dbReference type="Gene3D" id="3.40.10.10">
    <property type="entry name" value="DNA Methylphosphotriester Repair Domain"/>
    <property type="match status" value="1"/>
</dbReference>
<protein>
    <submittedName>
        <fullName evidence="7">Lipopolysaccharide export system permease protein</fullName>
    </submittedName>
</protein>
<feature type="transmembrane region" description="Helical" evidence="6">
    <location>
        <begin position="343"/>
        <end position="365"/>
    </location>
</feature>
<evidence type="ECO:0000256" key="3">
    <source>
        <dbReference type="ARBA" id="ARBA00022692"/>
    </source>
</evidence>
<accession>A0A521G1L0</accession>
<evidence type="ECO:0000256" key="6">
    <source>
        <dbReference type="SAM" id="Phobius"/>
    </source>
</evidence>
<sequence>MRRNGLSPLLYSYVASELLAPFFASFLILYSVFFLVRLIPLLEIVLDLGIGLSDFIRLFSYIFPHLLLYVIPMAGMTGVIIGFTRLTNDREMLALKACGISLRQMLPPVVLLATAIATLTGYFSVRLIPAGEIAMRQLMYQLAKEKIDKGIKEKKFTEALGEVVVYVDETDQDGAWRGVYVSDMRGRQQPIIIMAKDGRMQADISRMAVTIVLHDGTLHSTSGFDGQTVRFSRYQLSIPLKPPTKIDGDDVTQLSKSSMSQEQLLAEAHRPDAHPQDVITFMSEYHHRLAMPVGCLILSLLGLPLGLQAGLGRKAIGIPLGLAFFVLYYIISTIGQVMAEDRAVPVFIGLWLPNALFAVLVLFIFHRVEQERPVLPEPLTAAGRWLLEAMLLKPWQKLSARWQRKHHRRKRPVLPVSLGLLVHANPETRLFHLPDCPQHRSPQSSLQFINVRVARTAGFKPCPRCEQQLK</sequence>